<dbReference type="Gene3D" id="3.40.50.1820">
    <property type="entry name" value="alpha/beta hydrolase"/>
    <property type="match status" value="1"/>
</dbReference>
<feature type="domain" description="AB hydrolase-1" evidence="2">
    <location>
        <begin position="86"/>
        <end position="291"/>
    </location>
</feature>
<sequence>MRLLYSRPSIRSPQEPPVKRTAVFIGLTSLLAALPAFANEDATYGAQLEGFDYPHPVQRLALSSQQQTLSMAYMDVPPATGANGRTLVLLHGKNFCGATWEETIGVLNKAGYRVVVPDQIGFCKSSKPRGYQFSFAQLADNTRALLDELKLDKVTLLGHSMGGMLAARFTLQYPDRVEQLVLANPIGLEDWQAAGVPYATIDTLYQNELKTSYQGIKNYQLKFYYNGVWKPEYDRWVQMANGMYQGPGREAVAWNQAQTAEMLFTQPVVHELQAIKAPTLLLIGGKDRTAPGANRAPEDVVKHLGQYPELGRKTAAAIPNATLIEWPELGHSPQVEAPEKFHRALLKGLEARGSAGR</sequence>
<dbReference type="GO" id="GO:0046464">
    <property type="term" value="P:acylglycerol catabolic process"/>
    <property type="evidence" value="ECO:0007669"/>
    <property type="project" value="TreeGrafter"/>
</dbReference>
<dbReference type="GO" id="GO:0047372">
    <property type="term" value="F:monoacylglycerol lipase activity"/>
    <property type="evidence" value="ECO:0007669"/>
    <property type="project" value="TreeGrafter"/>
</dbReference>
<dbReference type="GO" id="GO:0016020">
    <property type="term" value="C:membrane"/>
    <property type="evidence" value="ECO:0007669"/>
    <property type="project" value="TreeGrafter"/>
</dbReference>
<accession>A0A2T5PBX3</accession>
<evidence type="ECO:0000313" key="3">
    <source>
        <dbReference type="EMBL" id="PTU75219.1"/>
    </source>
</evidence>
<evidence type="ECO:0000313" key="4">
    <source>
        <dbReference type="Proteomes" id="UP000244064"/>
    </source>
</evidence>
<keyword evidence="1" id="KW-0732">Signal</keyword>
<keyword evidence="4" id="KW-1185">Reference proteome</keyword>
<dbReference type="Proteomes" id="UP000244064">
    <property type="component" value="Unassembled WGS sequence"/>
</dbReference>
<feature type="chain" id="PRO_5015562540" evidence="1">
    <location>
        <begin position="39"/>
        <end position="357"/>
    </location>
</feature>
<dbReference type="InterPro" id="IPR029058">
    <property type="entry name" value="AB_hydrolase_fold"/>
</dbReference>
<dbReference type="SUPFAM" id="SSF53474">
    <property type="entry name" value="alpha/beta-Hydrolases"/>
    <property type="match status" value="1"/>
</dbReference>
<keyword evidence="3" id="KW-0378">Hydrolase</keyword>
<evidence type="ECO:0000256" key="1">
    <source>
        <dbReference type="SAM" id="SignalP"/>
    </source>
</evidence>
<feature type="signal peptide" evidence="1">
    <location>
        <begin position="1"/>
        <end position="38"/>
    </location>
</feature>
<dbReference type="Pfam" id="PF00561">
    <property type="entry name" value="Abhydrolase_1"/>
    <property type="match status" value="1"/>
</dbReference>
<reference evidence="3 4" key="1">
    <citation type="submission" date="2018-04" db="EMBL/GenBank/DDBJ databases">
        <title>Pseudomonas sp. nov., isolated from mangrove soil.</title>
        <authorList>
            <person name="Chen C."/>
        </authorList>
    </citation>
    <scope>NUCLEOTIDE SEQUENCE [LARGE SCALE GENOMIC DNA]</scope>
    <source>
        <strain evidence="3 4">TC-11</strain>
    </source>
</reference>
<gene>
    <name evidence="3" type="ORF">DBO85_05930</name>
</gene>
<organism evidence="3 4">
    <name type="scientific">Pseudomonas mangrovi</name>
    <dbReference type="NCBI Taxonomy" id="2161748"/>
    <lineage>
        <taxon>Bacteria</taxon>
        <taxon>Pseudomonadati</taxon>
        <taxon>Pseudomonadota</taxon>
        <taxon>Gammaproteobacteria</taxon>
        <taxon>Pseudomonadales</taxon>
        <taxon>Pseudomonadaceae</taxon>
        <taxon>Pseudomonas</taxon>
    </lineage>
</organism>
<evidence type="ECO:0000259" key="2">
    <source>
        <dbReference type="Pfam" id="PF00561"/>
    </source>
</evidence>
<protein>
    <submittedName>
        <fullName evidence="3">Alpha/beta hydrolase</fullName>
    </submittedName>
</protein>
<dbReference type="AlphaFoldDB" id="A0A2T5PBX3"/>
<dbReference type="InterPro" id="IPR000073">
    <property type="entry name" value="AB_hydrolase_1"/>
</dbReference>
<dbReference type="PANTHER" id="PTHR43798:SF33">
    <property type="entry name" value="HYDROLASE, PUTATIVE (AFU_ORTHOLOGUE AFUA_2G14860)-RELATED"/>
    <property type="match status" value="1"/>
</dbReference>
<comment type="caution">
    <text evidence="3">The sequence shown here is derived from an EMBL/GenBank/DDBJ whole genome shotgun (WGS) entry which is preliminary data.</text>
</comment>
<dbReference type="OrthoDB" id="9773293at2"/>
<dbReference type="RefSeq" id="WP_108106238.1">
    <property type="nucleotide sequence ID" value="NZ_QASN01000009.1"/>
</dbReference>
<proteinExistence type="predicted"/>
<dbReference type="PRINTS" id="PR00111">
    <property type="entry name" value="ABHYDROLASE"/>
</dbReference>
<dbReference type="EMBL" id="QASN01000009">
    <property type="protein sequence ID" value="PTU75219.1"/>
    <property type="molecule type" value="Genomic_DNA"/>
</dbReference>
<name>A0A2T5PBX3_9PSED</name>
<dbReference type="InterPro" id="IPR050266">
    <property type="entry name" value="AB_hydrolase_sf"/>
</dbReference>
<dbReference type="PANTHER" id="PTHR43798">
    <property type="entry name" value="MONOACYLGLYCEROL LIPASE"/>
    <property type="match status" value="1"/>
</dbReference>